<protein>
    <submittedName>
        <fullName evidence="2">Uncharacterized protein</fullName>
    </submittedName>
</protein>
<evidence type="ECO:0000313" key="2">
    <source>
        <dbReference type="EMBL" id="QHS95342.1"/>
    </source>
</evidence>
<accession>A0A6C0BTJ4</accession>
<organism evidence="2">
    <name type="scientific">viral metagenome</name>
    <dbReference type="NCBI Taxonomy" id="1070528"/>
    <lineage>
        <taxon>unclassified sequences</taxon>
        <taxon>metagenomes</taxon>
        <taxon>organismal metagenomes</taxon>
    </lineage>
</organism>
<dbReference type="AlphaFoldDB" id="A0A6C0BTJ4"/>
<proteinExistence type="predicted"/>
<feature type="region of interest" description="Disordered" evidence="1">
    <location>
        <begin position="30"/>
        <end position="108"/>
    </location>
</feature>
<sequence length="141" mass="16203">MMKNLIYNNIRMLKRLNKLEKQYGGAIPFSAMKRSGSMKKDGGKTLKKSKKRSTKKTKHKKRSISPGRVHRKITKKTRRSKKKTQQKKSKQCSCSNHKYTGKEDTPTGLGKCSECIPLNVVMKGKDNNLYENTKDGWIKIN</sequence>
<feature type="compositionally biased region" description="Basic residues" evidence="1">
    <location>
        <begin position="45"/>
        <end position="90"/>
    </location>
</feature>
<evidence type="ECO:0000256" key="1">
    <source>
        <dbReference type="SAM" id="MobiDB-lite"/>
    </source>
</evidence>
<reference evidence="2" key="1">
    <citation type="journal article" date="2020" name="Nature">
        <title>Giant virus diversity and host interactions through global metagenomics.</title>
        <authorList>
            <person name="Schulz F."/>
            <person name="Roux S."/>
            <person name="Paez-Espino D."/>
            <person name="Jungbluth S."/>
            <person name="Walsh D.A."/>
            <person name="Denef V.J."/>
            <person name="McMahon K.D."/>
            <person name="Konstantinidis K.T."/>
            <person name="Eloe-Fadrosh E.A."/>
            <person name="Kyrpides N.C."/>
            <person name="Woyke T."/>
        </authorList>
    </citation>
    <scope>NUCLEOTIDE SEQUENCE</scope>
    <source>
        <strain evidence="2">GVMAG-M-3300018428-35</strain>
    </source>
</reference>
<name>A0A6C0BTJ4_9ZZZZ</name>
<dbReference type="EMBL" id="MN739247">
    <property type="protein sequence ID" value="QHS95342.1"/>
    <property type="molecule type" value="Genomic_DNA"/>
</dbReference>